<feature type="domain" description="Nudix hydrolase" evidence="4">
    <location>
        <begin position="68"/>
        <end position="194"/>
    </location>
</feature>
<dbReference type="Pfam" id="PF00293">
    <property type="entry name" value="NUDIX"/>
    <property type="match status" value="1"/>
</dbReference>
<evidence type="ECO:0000256" key="2">
    <source>
        <dbReference type="ARBA" id="ARBA00022801"/>
    </source>
</evidence>
<dbReference type="RefSeq" id="WP_341467905.1">
    <property type="nucleotide sequence ID" value="NZ_CP128399.1"/>
</dbReference>
<evidence type="ECO:0000256" key="1">
    <source>
        <dbReference type="ARBA" id="ARBA00001946"/>
    </source>
</evidence>
<keyword evidence="2 3" id="KW-0378">Hydrolase</keyword>
<dbReference type="PROSITE" id="PS51462">
    <property type="entry name" value="NUDIX"/>
    <property type="match status" value="1"/>
</dbReference>
<dbReference type="Gene3D" id="3.90.79.10">
    <property type="entry name" value="Nucleoside Triphosphate Pyrophosphohydrolase"/>
    <property type="match status" value="1"/>
</dbReference>
<dbReference type="Pfam" id="PF12535">
    <property type="entry name" value="Nudix_N"/>
    <property type="match status" value="1"/>
</dbReference>
<evidence type="ECO:0000313" key="8">
    <source>
        <dbReference type="Proteomes" id="UP001431572"/>
    </source>
</evidence>
<dbReference type="PANTHER" id="PTHR43046:SF2">
    <property type="entry name" value="8-OXO-DGTP DIPHOSPHATASE-RELATED"/>
    <property type="match status" value="1"/>
</dbReference>
<organism evidence="5 7">
    <name type="scientific">Candidatus Chlorohelix allophototropha</name>
    <dbReference type="NCBI Taxonomy" id="3003348"/>
    <lineage>
        <taxon>Bacteria</taxon>
        <taxon>Bacillati</taxon>
        <taxon>Chloroflexota</taxon>
        <taxon>Chloroflexia</taxon>
        <taxon>Candidatus Chloroheliales</taxon>
        <taxon>Candidatus Chloroheliaceae</taxon>
        <taxon>Candidatus Chlorohelix</taxon>
    </lineage>
</organism>
<accession>A0A8T7M2Z0</accession>
<dbReference type="PANTHER" id="PTHR43046">
    <property type="entry name" value="GDP-MANNOSE MANNOSYL HYDROLASE"/>
    <property type="match status" value="1"/>
</dbReference>
<keyword evidence="8" id="KW-1185">Reference proteome</keyword>
<dbReference type="Gene3D" id="6.10.250.1120">
    <property type="match status" value="1"/>
</dbReference>
<proteinExistence type="inferred from homology"/>
<dbReference type="EMBL" id="CP128399">
    <property type="protein sequence ID" value="WJW66021.1"/>
    <property type="molecule type" value="Genomic_DNA"/>
</dbReference>
<comment type="similarity">
    <text evidence="3">Belongs to the Nudix hydrolase family.</text>
</comment>
<reference evidence="6" key="2">
    <citation type="journal article" date="2024" name="Nature">
        <title>Anoxygenic phototroph of the Chloroflexota uses a type I reaction centre.</title>
        <authorList>
            <person name="Tsuji J.M."/>
            <person name="Shaw N.A."/>
            <person name="Nagashima S."/>
            <person name="Venkiteswaran J.J."/>
            <person name="Schiff S.L."/>
            <person name="Watanabe T."/>
            <person name="Fukui M."/>
            <person name="Hanada S."/>
            <person name="Tank M."/>
            <person name="Neufeld J.D."/>
        </authorList>
    </citation>
    <scope>NUCLEOTIDE SEQUENCE</scope>
    <source>
        <strain evidence="6">L227-S17</strain>
    </source>
</reference>
<dbReference type="AlphaFoldDB" id="A0A8T7M2Z0"/>
<evidence type="ECO:0000259" key="4">
    <source>
        <dbReference type="PROSITE" id="PS51462"/>
    </source>
</evidence>
<dbReference type="SUPFAM" id="SSF55811">
    <property type="entry name" value="Nudix"/>
    <property type="match status" value="1"/>
</dbReference>
<dbReference type="InterPro" id="IPR015797">
    <property type="entry name" value="NUDIX_hydrolase-like_dom_sf"/>
</dbReference>
<dbReference type="Proteomes" id="UP000521676">
    <property type="component" value="Unassembled WGS sequence"/>
</dbReference>
<dbReference type="InterPro" id="IPR020084">
    <property type="entry name" value="NUDIX_hydrolase_CS"/>
</dbReference>
<evidence type="ECO:0000313" key="7">
    <source>
        <dbReference type="Proteomes" id="UP000521676"/>
    </source>
</evidence>
<comment type="cofactor">
    <cofactor evidence="1">
        <name>Mg(2+)</name>
        <dbReference type="ChEBI" id="CHEBI:18420"/>
    </cofactor>
</comment>
<dbReference type="InterPro" id="IPR059176">
    <property type="entry name" value="UDP-X_N"/>
</dbReference>
<dbReference type="InterPro" id="IPR020476">
    <property type="entry name" value="Nudix_hydrolase"/>
</dbReference>
<reference evidence="5 7" key="1">
    <citation type="submission" date="2020-06" db="EMBL/GenBank/DDBJ databases">
        <title>Anoxygenic phototrophic Chloroflexota member uses a Type I reaction center.</title>
        <authorList>
            <person name="Tsuji J.M."/>
            <person name="Shaw N.A."/>
            <person name="Nagashima S."/>
            <person name="Venkiteswaran J."/>
            <person name="Schiff S.L."/>
            <person name="Hanada S."/>
            <person name="Tank M."/>
            <person name="Neufeld J.D."/>
        </authorList>
    </citation>
    <scope>NUCLEOTIDE SEQUENCE [LARGE SCALE GENOMIC DNA]</scope>
    <source>
        <strain evidence="5">L227-S17</strain>
    </source>
</reference>
<dbReference type="PRINTS" id="PR00502">
    <property type="entry name" value="NUDIXFAMILY"/>
</dbReference>
<dbReference type="InterPro" id="IPR000086">
    <property type="entry name" value="NUDIX_hydrolase_dom"/>
</dbReference>
<dbReference type="EMBL" id="JACATZ010000001">
    <property type="protein sequence ID" value="NWJ46651.1"/>
    <property type="molecule type" value="Genomic_DNA"/>
</dbReference>
<evidence type="ECO:0000313" key="5">
    <source>
        <dbReference type="EMBL" id="NWJ46651.1"/>
    </source>
</evidence>
<protein>
    <submittedName>
        <fullName evidence="5">NUDIX hydrolase N-terminal domain-containing protein</fullName>
    </submittedName>
</protein>
<dbReference type="PROSITE" id="PS00893">
    <property type="entry name" value="NUDIX_BOX"/>
    <property type="match status" value="1"/>
</dbReference>
<name>A0A8T7M2Z0_9CHLR</name>
<evidence type="ECO:0000313" key="6">
    <source>
        <dbReference type="EMBL" id="WJW66021.1"/>
    </source>
</evidence>
<evidence type="ECO:0000256" key="3">
    <source>
        <dbReference type="RuleBase" id="RU003476"/>
    </source>
</evidence>
<dbReference type="GO" id="GO:0016787">
    <property type="term" value="F:hydrolase activity"/>
    <property type="evidence" value="ECO:0007669"/>
    <property type="project" value="UniProtKB-KW"/>
</dbReference>
<dbReference type="Proteomes" id="UP001431572">
    <property type="component" value="Chromosome 1"/>
</dbReference>
<gene>
    <name evidence="5" type="ORF">HXX08_12290</name>
    <name evidence="6" type="ORF">OZ401_001803</name>
</gene>
<sequence>MPSFHELYQLADELRAIGAQGLHFNHLEYDVHRYRRVLEISARLLAALEQREVNEVLAEFHGIMQQVSPRIGADAVVVRENKILLIQRRDSGLWCLPGGGVEIGESLTEAAQRELREETGLQGKVVRLLGLLDSRHWKALSKFQNYYAMFQVEVEPDQEPTPTLEACAFGYFGEDELPPLFSSHSTRLPFIFRQLRGEETIPYVD</sequence>